<feature type="domain" description="UspA" evidence="1">
    <location>
        <begin position="11"/>
        <end position="165"/>
    </location>
</feature>
<evidence type="ECO:0000313" key="2">
    <source>
        <dbReference type="EMBL" id="WOL11802.1"/>
    </source>
</evidence>
<organism evidence="2 3">
    <name type="scientific">Canna indica</name>
    <name type="common">Indian-shot</name>
    <dbReference type="NCBI Taxonomy" id="4628"/>
    <lineage>
        <taxon>Eukaryota</taxon>
        <taxon>Viridiplantae</taxon>
        <taxon>Streptophyta</taxon>
        <taxon>Embryophyta</taxon>
        <taxon>Tracheophyta</taxon>
        <taxon>Spermatophyta</taxon>
        <taxon>Magnoliopsida</taxon>
        <taxon>Liliopsida</taxon>
        <taxon>Zingiberales</taxon>
        <taxon>Cannaceae</taxon>
        <taxon>Canna</taxon>
    </lineage>
</organism>
<dbReference type="Gene3D" id="3.40.50.620">
    <property type="entry name" value="HUPs"/>
    <property type="match status" value="1"/>
</dbReference>
<evidence type="ECO:0000259" key="1">
    <source>
        <dbReference type="Pfam" id="PF00582"/>
    </source>
</evidence>
<dbReference type="PRINTS" id="PR01438">
    <property type="entry name" value="UNVRSLSTRESS"/>
</dbReference>
<dbReference type="Proteomes" id="UP001327560">
    <property type="component" value="Chromosome 6"/>
</dbReference>
<keyword evidence="3" id="KW-1185">Reference proteome</keyword>
<dbReference type="InterPro" id="IPR006016">
    <property type="entry name" value="UspA"/>
</dbReference>
<gene>
    <name evidence="2" type="ORF">Cni_G20566</name>
</gene>
<accession>A0AAQ3KMW0</accession>
<dbReference type="AlphaFoldDB" id="A0AAQ3KMW0"/>
<dbReference type="Pfam" id="PF00582">
    <property type="entry name" value="Usp"/>
    <property type="match status" value="1"/>
</dbReference>
<dbReference type="EMBL" id="CP136895">
    <property type="protein sequence ID" value="WOL11802.1"/>
    <property type="molecule type" value="Genomic_DNA"/>
</dbReference>
<dbReference type="InterPro" id="IPR014729">
    <property type="entry name" value="Rossmann-like_a/b/a_fold"/>
</dbReference>
<dbReference type="InterPro" id="IPR006015">
    <property type="entry name" value="Universal_stress_UspA"/>
</dbReference>
<name>A0AAQ3KMW0_9LILI</name>
<reference evidence="2 3" key="1">
    <citation type="submission" date="2023-10" db="EMBL/GenBank/DDBJ databases">
        <title>Chromosome-scale genome assembly provides insights into flower coloration mechanisms of Canna indica.</title>
        <authorList>
            <person name="Li C."/>
        </authorList>
    </citation>
    <scope>NUCLEOTIDE SEQUENCE [LARGE SCALE GENOMIC DNA]</scope>
    <source>
        <tissue evidence="2">Flower</tissue>
    </source>
</reference>
<protein>
    <submittedName>
        <fullName evidence="2">Universal stress protein A-like protein</fullName>
    </submittedName>
</protein>
<dbReference type="SUPFAM" id="SSF52402">
    <property type="entry name" value="Adenine nucleotide alpha hydrolases-like"/>
    <property type="match status" value="1"/>
</dbReference>
<evidence type="ECO:0000313" key="3">
    <source>
        <dbReference type="Proteomes" id="UP001327560"/>
    </source>
</evidence>
<sequence>MADVVSSEAERRIVVAVDESEESIYALRWCLRNLPRPVSGDASESRDTFILVYARPTPPVYSAMDGTGYFFAQEVTANMDKYSRDLADAVMEKAKNICKEYANITVEAKICAGDARDVICQMVDKLGADLLVLGSHGYGFIKRALLGSVSDHCARNAKCPVLIVKR</sequence>
<dbReference type="CDD" id="cd23659">
    <property type="entry name" value="USP_At3g01520-like"/>
    <property type="match status" value="1"/>
</dbReference>
<dbReference type="PANTHER" id="PTHR31964:SF126">
    <property type="entry name" value="ADENINE NUCLEOTIDE ALPHA HYDROLASES-LIKE SUPERFAMILY PROTEIN"/>
    <property type="match status" value="1"/>
</dbReference>
<dbReference type="PANTHER" id="PTHR31964">
    <property type="entry name" value="ADENINE NUCLEOTIDE ALPHA HYDROLASES-LIKE SUPERFAMILY PROTEIN"/>
    <property type="match status" value="1"/>
</dbReference>
<proteinExistence type="predicted"/>